<dbReference type="Pfam" id="PF00201">
    <property type="entry name" value="UDPGT"/>
    <property type="match status" value="1"/>
</dbReference>
<keyword evidence="6" id="KW-1133">Transmembrane helix</keyword>
<dbReference type="CDD" id="cd03784">
    <property type="entry name" value="GT1_Gtf-like"/>
    <property type="match status" value="1"/>
</dbReference>
<dbReference type="PANTHER" id="PTHR11926:SF953">
    <property type="entry name" value="UDP-GLYCOSYLTRANSFERASE 75C1"/>
    <property type="match status" value="1"/>
</dbReference>
<reference evidence="7" key="1">
    <citation type="submission" date="2016-07" db="EMBL/GenBank/DDBJ databases">
        <title>De novo transcriptome assembly of four accessions of the metal hyperaccumulator plant Noccaea caerulescens.</title>
        <authorList>
            <person name="Blande D."/>
            <person name="Halimaa P."/>
            <person name="Tervahauta A.I."/>
            <person name="Aarts M.G."/>
            <person name="Karenlampi S.O."/>
        </authorList>
    </citation>
    <scope>NUCLEOTIDE SEQUENCE</scope>
</reference>
<evidence type="ECO:0000256" key="2">
    <source>
        <dbReference type="ARBA" id="ARBA00022676"/>
    </source>
</evidence>
<evidence type="ECO:0000256" key="6">
    <source>
        <dbReference type="SAM" id="Phobius"/>
    </source>
</evidence>
<evidence type="ECO:0000256" key="4">
    <source>
        <dbReference type="RuleBase" id="RU003718"/>
    </source>
</evidence>
<dbReference type="InterPro" id="IPR002213">
    <property type="entry name" value="UDP_glucos_trans"/>
</dbReference>
<dbReference type="PANTHER" id="PTHR11926">
    <property type="entry name" value="GLUCOSYL/GLUCURONOSYL TRANSFERASES"/>
    <property type="match status" value="1"/>
</dbReference>
<evidence type="ECO:0000256" key="3">
    <source>
        <dbReference type="ARBA" id="ARBA00022679"/>
    </source>
</evidence>
<sequence>MINFIQFLLFIHLSYIFGIVYKAFVCSFFYLKHSTKMATSVNGGSRRRPHYLLVTFPAQGHINPALQLANRLIHHGATVTYATAVSAHRRMGEPPSAKGLSYAWFSDGFDDGLKSFEDQKIYMSELKRCGSNALSDIIRANLDDETSATEPITGVIYSVLVPWASTVARGFNLPTTLLWIEPATVLDIYYYYFNASYKHLFEIDPIKLPGLPPISTGDLPSFLQPGKILPSALVTLREHIESLESESNPTILVNTFSELESDALTSVEKLRMIPIGPLVSSSDDSSAGKADLFRPSSGEEDYTKWLDSKLEKSVIYISLGTHADDLPEKHMEALTSGVLATGRPFLWVVRAKNPDVKNRFLELIRGSDRGLVVGWCSQTAVLAHPSVGCFVTHCGWNSTLESLESGVPVVAFPQFADQCTTAKLVEDTWRIGVRVKEGEEGHVDGDEVRRCLEKVMGEGEDAEEMRENAVRWKTMAVDAASEGGPSDLNLKGFVEYKEE</sequence>
<organism evidence="7">
    <name type="scientific">Noccaea caerulescens</name>
    <name type="common">Alpine penny-cress</name>
    <name type="synonym">Thlaspi caerulescens</name>
    <dbReference type="NCBI Taxonomy" id="107243"/>
    <lineage>
        <taxon>Eukaryota</taxon>
        <taxon>Viridiplantae</taxon>
        <taxon>Streptophyta</taxon>
        <taxon>Embryophyta</taxon>
        <taxon>Tracheophyta</taxon>
        <taxon>Spermatophyta</taxon>
        <taxon>Magnoliopsida</taxon>
        <taxon>eudicotyledons</taxon>
        <taxon>Gunneridae</taxon>
        <taxon>Pentapetalae</taxon>
        <taxon>rosids</taxon>
        <taxon>malvids</taxon>
        <taxon>Brassicales</taxon>
        <taxon>Brassicaceae</taxon>
        <taxon>Coluteocarpeae</taxon>
        <taxon>Noccaea</taxon>
    </lineage>
</organism>
<keyword evidence="6" id="KW-0472">Membrane</keyword>
<dbReference type="EMBL" id="GEVM01015131">
    <property type="protein sequence ID" value="JAU90807.1"/>
    <property type="molecule type" value="Transcribed_RNA"/>
</dbReference>
<dbReference type="GO" id="GO:0080043">
    <property type="term" value="F:quercetin 3-O-glucosyltransferase activity"/>
    <property type="evidence" value="ECO:0007669"/>
    <property type="project" value="TreeGrafter"/>
</dbReference>
<protein>
    <recommendedName>
        <fullName evidence="5">Glycosyltransferase</fullName>
        <ecNumber evidence="5">2.4.1.-</ecNumber>
    </recommendedName>
</protein>
<dbReference type="Gene3D" id="3.40.50.2000">
    <property type="entry name" value="Glycogen Phosphorylase B"/>
    <property type="match status" value="2"/>
</dbReference>
<keyword evidence="3 4" id="KW-0808">Transferase</keyword>
<dbReference type="EC" id="2.4.1.-" evidence="5"/>
<evidence type="ECO:0000256" key="1">
    <source>
        <dbReference type="ARBA" id="ARBA00009995"/>
    </source>
</evidence>
<dbReference type="FunFam" id="3.40.50.2000:FF:000078">
    <property type="entry name" value="Glycosyltransferase"/>
    <property type="match status" value="1"/>
</dbReference>
<proteinExistence type="inferred from homology"/>
<dbReference type="SUPFAM" id="SSF53756">
    <property type="entry name" value="UDP-Glycosyltransferase/glycogen phosphorylase"/>
    <property type="match status" value="1"/>
</dbReference>
<evidence type="ECO:0000256" key="5">
    <source>
        <dbReference type="RuleBase" id="RU362057"/>
    </source>
</evidence>
<accession>A0A1J3JEL4</accession>
<keyword evidence="2 4" id="KW-0328">Glycosyltransferase</keyword>
<gene>
    <name evidence="7" type="ORF">MP_TR22014_c0_g1_i1_g.62300</name>
</gene>
<evidence type="ECO:0000313" key="7">
    <source>
        <dbReference type="EMBL" id="JAU90807.1"/>
    </source>
</evidence>
<name>A0A1J3JEL4_NOCCA</name>
<feature type="transmembrane region" description="Helical" evidence="6">
    <location>
        <begin position="7"/>
        <end position="31"/>
    </location>
</feature>
<comment type="similarity">
    <text evidence="1 4">Belongs to the UDP-glycosyltransferase family.</text>
</comment>
<keyword evidence="6" id="KW-0812">Transmembrane</keyword>
<dbReference type="GO" id="GO:0080044">
    <property type="term" value="F:quercetin 7-O-glucosyltransferase activity"/>
    <property type="evidence" value="ECO:0007669"/>
    <property type="project" value="TreeGrafter"/>
</dbReference>
<dbReference type="PROSITE" id="PS00375">
    <property type="entry name" value="UDPGT"/>
    <property type="match status" value="1"/>
</dbReference>
<dbReference type="AlphaFoldDB" id="A0A1J3JEL4"/>
<dbReference type="InterPro" id="IPR035595">
    <property type="entry name" value="UDP_glycos_trans_CS"/>
</dbReference>